<evidence type="ECO:0000259" key="1">
    <source>
        <dbReference type="Pfam" id="PF14534"/>
    </source>
</evidence>
<evidence type="ECO:0000313" key="2">
    <source>
        <dbReference type="EMBL" id="PSL52655.1"/>
    </source>
</evidence>
<reference evidence="2 3" key="1">
    <citation type="submission" date="2018-03" db="EMBL/GenBank/DDBJ databases">
        <title>Genomic Encyclopedia of Type Strains, Phase III (KMG-III): the genomes of soil and plant-associated and newly described type strains.</title>
        <authorList>
            <person name="Whitman W."/>
        </authorList>
    </citation>
    <scope>NUCLEOTIDE SEQUENCE [LARGE SCALE GENOMIC DNA]</scope>
    <source>
        <strain evidence="2 3">CGMCC 4.7097</strain>
    </source>
</reference>
<dbReference type="Gene3D" id="3.10.450.50">
    <property type="match status" value="1"/>
</dbReference>
<feature type="domain" description="DUF4440" evidence="1">
    <location>
        <begin position="17"/>
        <end position="121"/>
    </location>
</feature>
<dbReference type="NCBIfam" id="TIGR02246">
    <property type="entry name" value="SgcJ/EcaC family oxidoreductase"/>
    <property type="match status" value="1"/>
</dbReference>
<gene>
    <name evidence="2" type="ORF">B0I31_112124</name>
</gene>
<proteinExistence type="predicted"/>
<dbReference type="Proteomes" id="UP000241118">
    <property type="component" value="Unassembled WGS sequence"/>
</dbReference>
<dbReference type="EMBL" id="PYAX01000012">
    <property type="protein sequence ID" value="PSL52655.1"/>
    <property type="molecule type" value="Genomic_DNA"/>
</dbReference>
<keyword evidence="3" id="KW-1185">Reference proteome</keyword>
<organism evidence="2 3">
    <name type="scientific">Saccharothrix carnea</name>
    <dbReference type="NCBI Taxonomy" id="1280637"/>
    <lineage>
        <taxon>Bacteria</taxon>
        <taxon>Bacillati</taxon>
        <taxon>Actinomycetota</taxon>
        <taxon>Actinomycetes</taxon>
        <taxon>Pseudonocardiales</taxon>
        <taxon>Pseudonocardiaceae</taxon>
        <taxon>Saccharothrix</taxon>
    </lineage>
</organism>
<dbReference type="SUPFAM" id="SSF54427">
    <property type="entry name" value="NTF2-like"/>
    <property type="match status" value="1"/>
</dbReference>
<comment type="caution">
    <text evidence="2">The sequence shown here is derived from an EMBL/GenBank/DDBJ whole genome shotgun (WGS) entry which is preliminary data.</text>
</comment>
<dbReference type="Pfam" id="PF14534">
    <property type="entry name" value="DUF4440"/>
    <property type="match status" value="1"/>
</dbReference>
<dbReference type="AlphaFoldDB" id="A0A2P8I2J0"/>
<name>A0A2P8I2J0_SACCR</name>
<evidence type="ECO:0000313" key="3">
    <source>
        <dbReference type="Proteomes" id="UP000241118"/>
    </source>
</evidence>
<protein>
    <submittedName>
        <fullName evidence="2">Uncharacterized protein (TIGR02246 family)</fullName>
    </submittedName>
</protein>
<dbReference type="InterPro" id="IPR027843">
    <property type="entry name" value="DUF4440"/>
</dbReference>
<accession>A0A2P8I2J0</accession>
<sequence length="132" mass="14788">MRLDTAGVAEAIGVFISGWNEHDLVRHFSVFAEDADFVDVVGRRLRGRAAMFADQSARHAQRFAESSVRTLDLDIRMVRDDVALVHYQWEMVGDRGPDGTGHGVRRGIFTFTLCREADTWLVVAAHNTESVV</sequence>
<dbReference type="InterPro" id="IPR032710">
    <property type="entry name" value="NTF2-like_dom_sf"/>
</dbReference>
<dbReference type="InterPro" id="IPR011944">
    <property type="entry name" value="Steroid_delta5-4_isomerase"/>
</dbReference>